<dbReference type="HOGENOM" id="CLU_001265_0_1_1"/>
<dbReference type="PROSITE" id="PS50850">
    <property type="entry name" value="MFS"/>
    <property type="match status" value="1"/>
</dbReference>
<gene>
    <name evidence="9" type="ORF">BOTBODRAFT_28407</name>
</gene>
<dbReference type="SUPFAM" id="SSF103473">
    <property type="entry name" value="MFS general substrate transporter"/>
    <property type="match status" value="1"/>
</dbReference>
<feature type="transmembrane region" description="Helical" evidence="7">
    <location>
        <begin position="283"/>
        <end position="308"/>
    </location>
</feature>
<reference evidence="10" key="1">
    <citation type="journal article" date="2014" name="Proc. Natl. Acad. Sci. U.S.A.">
        <title>Extensive sampling of basidiomycete genomes demonstrates inadequacy of the white-rot/brown-rot paradigm for wood decay fungi.</title>
        <authorList>
            <person name="Riley R."/>
            <person name="Salamov A.A."/>
            <person name="Brown D.W."/>
            <person name="Nagy L.G."/>
            <person name="Floudas D."/>
            <person name="Held B.W."/>
            <person name="Levasseur A."/>
            <person name="Lombard V."/>
            <person name="Morin E."/>
            <person name="Otillar R."/>
            <person name="Lindquist E.A."/>
            <person name="Sun H."/>
            <person name="LaButti K.M."/>
            <person name="Schmutz J."/>
            <person name="Jabbour D."/>
            <person name="Luo H."/>
            <person name="Baker S.E."/>
            <person name="Pisabarro A.G."/>
            <person name="Walton J.D."/>
            <person name="Blanchette R.A."/>
            <person name="Henrissat B."/>
            <person name="Martin F."/>
            <person name="Cullen D."/>
            <person name="Hibbett D.S."/>
            <person name="Grigoriev I.V."/>
        </authorList>
    </citation>
    <scope>NUCLEOTIDE SEQUENCE [LARGE SCALE GENOMIC DNA]</scope>
    <source>
        <strain evidence="10">FD-172 SS1</strain>
    </source>
</reference>
<dbReference type="Proteomes" id="UP000027195">
    <property type="component" value="Unassembled WGS sequence"/>
</dbReference>
<feature type="transmembrane region" description="Helical" evidence="7">
    <location>
        <begin position="374"/>
        <end position="394"/>
    </location>
</feature>
<evidence type="ECO:0000256" key="2">
    <source>
        <dbReference type="ARBA" id="ARBA00022448"/>
    </source>
</evidence>
<dbReference type="Gene3D" id="1.20.1250.20">
    <property type="entry name" value="MFS general substrate transporter like domains"/>
    <property type="match status" value="2"/>
</dbReference>
<feature type="transmembrane region" description="Helical" evidence="7">
    <location>
        <begin position="180"/>
        <end position="203"/>
    </location>
</feature>
<sequence>MSSVPSSTSSLPVTEKSSHMTVSDGPSLAEVEANQIDYAKFKKIVLRKVDRRLLPILGCLYSVALMDRMNLSTAFVAGAAADLHLAVSNRYSVLTLLFFVSYILVELPSNLFIRRFGPRKWLGVTAVLWGVVTLCTAFVNDWRQLAALRVLMGALEGGFFPGCVYLISTWYVRREVQTRLAAFYLLSTFIAGFIIVLGYSFTLMEGLGGIRGWRWIYIMGGLITLVVALVANFVIVDFPDQNTFLTPEQTAFVHDRIQKDRNDAEYDPFTWDKLLKYAREPKLWIFGLMYLGVTAPTYAIGYFLPIILGGMGFSTRDSQLLSAPPYVASVVSSFIVAVFSDRTGLRAPFIAGQTILTIFGLALIAYSQLESSRLVGVFFAVMGTQGNFPAILAWQSNNVVGQSKRAFSSALTVMFAGFGGIVASTVFRSQDSPNYFPGLWTCIGLQLMNLGIIACLTVAFWRKNKKARVAAECSEGEDQQYAKDWIEGRKGFFYTL</sequence>
<feature type="transmembrane region" description="Helical" evidence="7">
    <location>
        <begin position="406"/>
        <end position="426"/>
    </location>
</feature>
<dbReference type="AlphaFoldDB" id="A0A067MW55"/>
<feature type="transmembrane region" description="Helical" evidence="7">
    <location>
        <begin position="121"/>
        <end position="140"/>
    </location>
</feature>
<evidence type="ECO:0000256" key="5">
    <source>
        <dbReference type="ARBA" id="ARBA00023136"/>
    </source>
</evidence>
<protein>
    <recommendedName>
        <fullName evidence="8">Major facilitator superfamily (MFS) profile domain-containing protein</fullName>
    </recommendedName>
</protein>
<dbReference type="GO" id="GO:0016020">
    <property type="term" value="C:membrane"/>
    <property type="evidence" value="ECO:0007669"/>
    <property type="project" value="UniProtKB-SubCell"/>
</dbReference>
<evidence type="ECO:0000256" key="1">
    <source>
        <dbReference type="ARBA" id="ARBA00004141"/>
    </source>
</evidence>
<feature type="compositionally biased region" description="Low complexity" evidence="6">
    <location>
        <begin position="1"/>
        <end position="14"/>
    </location>
</feature>
<feature type="transmembrane region" description="Helical" evidence="7">
    <location>
        <begin position="438"/>
        <end position="461"/>
    </location>
</feature>
<feature type="transmembrane region" description="Helical" evidence="7">
    <location>
        <begin position="320"/>
        <end position="340"/>
    </location>
</feature>
<dbReference type="FunFam" id="1.20.1250.20:FF:000013">
    <property type="entry name" value="MFS general substrate transporter"/>
    <property type="match status" value="1"/>
</dbReference>
<keyword evidence="4 7" id="KW-1133">Transmembrane helix</keyword>
<dbReference type="InterPro" id="IPR036259">
    <property type="entry name" value="MFS_trans_sf"/>
</dbReference>
<feature type="transmembrane region" description="Helical" evidence="7">
    <location>
        <begin position="91"/>
        <end position="109"/>
    </location>
</feature>
<feature type="transmembrane region" description="Helical" evidence="7">
    <location>
        <begin position="215"/>
        <end position="236"/>
    </location>
</feature>
<dbReference type="PANTHER" id="PTHR43791">
    <property type="entry name" value="PERMEASE-RELATED"/>
    <property type="match status" value="1"/>
</dbReference>
<accession>A0A067MW55</accession>
<dbReference type="InterPro" id="IPR020846">
    <property type="entry name" value="MFS_dom"/>
</dbReference>
<keyword evidence="10" id="KW-1185">Reference proteome</keyword>
<dbReference type="OrthoDB" id="3639251at2759"/>
<keyword evidence="2" id="KW-0813">Transport</keyword>
<evidence type="ECO:0000256" key="3">
    <source>
        <dbReference type="ARBA" id="ARBA00022692"/>
    </source>
</evidence>
<evidence type="ECO:0000256" key="4">
    <source>
        <dbReference type="ARBA" id="ARBA00022989"/>
    </source>
</evidence>
<evidence type="ECO:0000313" key="9">
    <source>
        <dbReference type="EMBL" id="KDQ18925.1"/>
    </source>
</evidence>
<comment type="subcellular location">
    <subcellularLocation>
        <location evidence="1">Membrane</location>
        <topology evidence="1">Multi-pass membrane protein</topology>
    </subcellularLocation>
</comment>
<dbReference type="GO" id="GO:0022857">
    <property type="term" value="F:transmembrane transporter activity"/>
    <property type="evidence" value="ECO:0007669"/>
    <property type="project" value="InterPro"/>
</dbReference>
<dbReference type="InParanoid" id="A0A067MW55"/>
<keyword evidence="5 7" id="KW-0472">Membrane</keyword>
<dbReference type="Pfam" id="PF07690">
    <property type="entry name" value="MFS_1"/>
    <property type="match status" value="1"/>
</dbReference>
<organism evidence="9 10">
    <name type="scientific">Botryobasidium botryosum (strain FD-172 SS1)</name>
    <dbReference type="NCBI Taxonomy" id="930990"/>
    <lineage>
        <taxon>Eukaryota</taxon>
        <taxon>Fungi</taxon>
        <taxon>Dikarya</taxon>
        <taxon>Basidiomycota</taxon>
        <taxon>Agaricomycotina</taxon>
        <taxon>Agaricomycetes</taxon>
        <taxon>Cantharellales</taxon>
        <taxon>Botryobasidiaceae</taxon>
        <taxon>Botryobasidium</taxon>
    </lineage>
</organism>
<keyword evidence="3 7" id="KW-0812">Transmembrane</keyword>
<dbReference type="STRING" id="930990.A0A067MW55"/>
<feature type="domain" description="Major facilitator superfamily (MFS) profile" evidence="8">
    <location>
        <begin position="56"/>
        <end position="466"/>
    </location>
</feature>
<dbReference type="PANTHER" id="PTHR43791:SF3">
    <property type="entry name" value="MAJOR FACILITATOR SUPERFAMILY (MFS) PROFILE DOMAIN-CONTAINING PROTEIN"/>
    <property type="match status" value="1"/>
</dbReference>
<dbReference type="InterPro" id="IPR011701">
    <property type="entry name" value="MFS"/>
</dbReference>
<dbReference type="FunFam" id="1.20.1250.20:FF:000018">
    <property type="entry name" value="MFS transporter permease"/>
    <property type="match status" value="1"/>
</dbReference>
<proteinExistence type="predicted"/>
<feature type="region of interest" description="Disordered" evidence="6">
    <location>
        <begin position="1"/>
        <end position="25"/>
    </location>
</feature>
<evidence type="ECO:0000259" key="8">
    <source>
        <dbReference type="PROSITE" id="PS50850"/>
    </source>
</evidence>
<evidence type="ECO:0000313" key="10">
    <source>
        <dbReference type="Proteomes" id="UP000027195"/>
    </source>
</evidence>
<feature type="transmembrane region" description="Helical" evidence="7">
    <location>
        <begin position="146"/>
        <end position="168"/>
    </location>
</feature>
<feature type="transmembrane region" description="Helical" evidence="7">
    <location>
        <begin position="347"/>
        <end position="368"/>
    </location>
</feature>
<name>A0A067MW55_BOTB1</name>
<dbReference type="EMBL" id="KL198020">
    <property type="protein sequence ID" value="KDQ18925.1"/>
    <property type="molecule type" value="Genomic_DNA"/>
</dbReference>
<evidence type="ECO:0000256" key="7">
    <source>
        <dbReference type="SAM" id="Phobius"/>
    </source>
</evidence>
<evidence type="ECO:0000256" key="6">
    <source>
        <dbReference type="SAM" id="MobiDB-lite"/>
    </source>
</evidence>